<dbReference type="EMBL" id="GBXM01011799">
    <property type="protein sequence ID" value="JAH96778.1"/>
    <property type="molecule type" value="Transcribed_RNA"/>
</dbReference>
<protein>
    <submittedName>
        <fullName evidence="1">Uncharacterized protein</fullName>
    </submittedName>
</protein>
<reference evidence="1" key="1">
    <citation type="submission" date="2014-11" db="EMBL/GenBank/DDBJ databases">
        <authorList>
            <person name="Amaro Gonzalez C."/>
        </authorList>
    </citation>
    <scope>NUCLEOTIDE SEQUENCE</scope>
</reference>
<organism evidence="1">
    <name type="scientific">Anguilla anguilla</name>
    <name type="common">European freshwater eel</name>
    <name type="synonym">Muraena anguilla</name>
    <dbReference type="NCBI Taxonomy" id="7936"/>
    <lineage>
        <taxon>Eukaryota</taxon>
        <taxon>Metazoa</taxon>
        <taxon>Chordata</taxon>
        <taxon>Craniata</taxon>
        <taxon>Vertebrata</taxon>
        <taxon>Euteleostomi</taxon>
        <taxon>Actinopterygii</taxon>
        <taxon>Neopterygii</taxon>
        <taxon>Teleostei</taxon>
        <taxon>Anguilliformes</taxon>
        <taxon>Anguillidae</taxon>
        <taxon>Anguilla</taxon>
    </lineage>
</organism>
<reference evidence="1" key="2">
    <citation type="journal article" date="2015" name="Fish Shellfish Immunol.">
        <title>Early steps in the European eel (Anguilla anguilla)-Vibrio vulnificus interaction in the gills: Role of the RtxA13 toxin.</title>
        <authorList>
            <person name="Callol A."/>
            <person name="Pajuelo D."/>
            <person name="Ebbesson L."/>
            <person name="Teles M."/>
            <person name="MacKenzie S."/>
            <person name="Amaro C."/>
        </authorList>
    </citation>
    <scope>NUCLEOTIDE SEQUENCE</scope>
</reference>
<proteinExistence type="predicted"/>
<evidence type="ECO:0000313" key="1">
    <source>
        <dbReference type="EMBL" id="JAH96778.1"/>
    </source>
</evidence>
<dbReference type="AlphaFoldDB" id="A0A0E9X533"/>
<accession>A0A0E9X533</accession>
<sequence>MLLLDHNTCKTVSSKKTNKASTKVSTKSCECAGKSDMTPSTLTSIRHTNGHRALVSFTWNSANYFSLVYTWYSHTEETGRKRRSCVHLHYRIGIKGYPAGA</sequence>
<name>A0A0E9X533_ANGAN</name>